<keyword evidence="1" id="KW-0175">Coiled coil</keyword>
<gene>
    <name evidence="4" type="ORF">CBOVIS_LOCUS7010</name>
</gene>
<reference evidence="4 5" key="1">
    <citation type="submission" date="2020-04" db="EMBL/GenBank/DDBJ databases">
        <authorList>
            <person name="Laetsch R D."/>
            <person name="Stevens L."/>
            <person name="Kumar S."/>
            <person name="Blaxter L. M."/>
        </authorList>
    </citation>
    <scope>NUCLEOTIDE SEQUENCE [LARGE SCALE GENOMIC DNA]</scope>
</reference>
<comment type="caution">
    <text evidence="4">The sequence shown here is derived from an EMBL/GenBank/DDBJ whole genome shotgun (WGS) entry which is preliminary data.</text>
</comment>
<evidence type="ECO:0000313" key="4">
    <source>
        <dbReference type="EMBL" id="CAB3404726.1"/>
    </source>
</evidence>
<accession>A0A8S1EVH4</accession>
<feature type="region of interest" description="Disordered" evidence="2">
    <location>
        <begin position="163"/>
        <end position="184"/>
    </location>
</feature>
<dbReference type="Pfam" id="PF21038">
    <property type="entry name" value="CEP104_N"/>
    <property type="match status" value="1"/>
</dbReference>
<dbReference type="InterPro" id="IPR048739">
    <property type="entry name" value="CEP104_N"/>
</dbReference>
<evidence type="ECO:0000259" key="3">
    <source>
        <dbReference type="Pfam" id="PF21038"/>
    </source>
</evidence>
<dbReference type="PANTHER" id="PTHR13371:SF0">
    <property type="entry name" value="CENTROSOMAL PROTEIN OF 104 KDA"/>
    <property type="match status" value="1"/>
</dbReference>
<dbReference type="EMBL" id="CADEPM010000004">
    <property type="protein sequence ID" value="CAB3404726.1"/>
    <property type="molecule type" value="Genomic_DNA"/>
</dbReference>
<proteinExistence type="predicted"/>
<feature type="domain" description="Centrosomal protein CEP104 N-terminal" evidence="3">
    <location>
        <begin position="32"/>
        <end position="152"/>
    </location>
</feature>
<dbReference type="PANTHER" id="PTHR13371">
    <property type="entry name" value="GLYCINE-, GLUTAMATE-, THIENYLCYCLOHEXYLPIPERIDINE-BINDING PROTEIN"/>
    <property type="match status" value="1"/>
</dbReference>
<keyword evidence="5" id="KW-1185">Reference proteome</keyword>
<name>A0A8S1EVH4_9PELO</name>
<evidence type="ECO:0000313" key="5">
    <source>
        <dbReference type="Proteomes" id="UP000494206"/>
    </source>
</evidence>
<feature type="compositionally biased region" description="Basic and acidic residues" evidence="2">
    <location>
        <begin position="163"/>
        <end position="173"/>
    </location>
</feature>
<sequence length="325" mass="36997">MSEKKGVALRELYWKTLVLGAHQPSEFDGGRFRSDPGEQFPIDIVIGLDKLANIYKVAIDVDEEFTPSKVTIRIGKGDVNAEVNYKNARQAKFQKPVVLEFYKRERSMSRMETKNAFTDAIGQYVWLNIDRPIDHVVNPHKMIQINKLTILGYPIPVEKIEEKSKHDDAKESQTMEEVVESRAPSRSAVAKKNIKVERYSYEGDGMNMNTDGPLGGDPLSSIRTIRRVLEDKMNKSNEEGKTIQATVCLRAIQRIDEYETRIEDLGRRRSAALQSGDTAMAERHRLAMIDCRDTVFRAVHIDLLLTRDELRAIGVQSEWADEATD</sequence>
<dbReference type="Proteomes" id="UP000494206">
    <property type="component" value="Unassembled WGS sequence"/>
</dbReference>
<organism evidence="4 5">
    <name type="scientific">Caenorhabditis bovis</name>
    <dbReference type="NCBI Taxonomy" id="2654633"/>
    <lineage>
        <taxon>Eukaryota</taxon>
        <taxon>Metazoa</taxon>
        <taxon>Ecdysozoa</taxon>
        <taxon>Nematoda</taxon>
        <taxon>Chromadorea</taxon>
        <taxon>Rhabditida</taxon>
        <taxon>Rhabditina</taxon>
        <taxon>Rhabditomorpha</taxon>
        <taxon>Rhabditoidea</taxon>
        <taxon>Rhabditidae</taxon>
        <taxon>Peloderinae</taxon>
        <taxon>Caenorhabditis</taxon>
    </lineage>
</organism>
<protein>
    <recommendedName>
        <fullName evidence="3">Centrosomal protein CEP104 N-terminal domain-containing protein</fullName>
    </recommendedName>
</protein>
<evidence type="ECO:0000256" key="1">
    <source>
        <dbReference type="SAM" id="Coils"/>
    </source>
</evidence>
<feature type="coiled-coil region" evidence="1">
    <location>
        <begin position="248"/>
        <end position="275"/>
    </location>
</feature>
<dbReference type="AlphaFoldDB" id="A0A8S1EVH4"/>
<evidence type="ECO:0000256" key="2">
    <source>
        <dbReference type="SAM" id="MobiDB-lite"/>
    </source>
</evidence>
<dbReference type="OrthoDB" id="66599at2759"/>
<dbReference type="InterPro" id="IPR052607">
    <property type="entry name" value="CEP104-like"/>
</dbReference>
<dbReference type="GO" id="GO:0005929">
    <property type="term" value="C:cilium"/>
    <property type="evidence" value="ECO:0007669"/>
    <property type="project" value="TreeGrafter"/>
</dbReference>